<evidence type="ECO:0000313" key="2">
    <source>
        <dbReference type="EMBL" id="EHQ27078.1"/>
    </source>
</evidence>
<dbReference type="EMBL" id="CM001403">
    <property type="protein sequence ID" value="EHQ27078.1"/>
    <property type="molecule type" value="Genomic_DNA"/>
</dbReference>
<dbReference type="Proteomes" id="UP000002774">
    <property type="component" value="Chromosome"/>
</dbReference>
<evidence type="ECO:0000256" key="1">
    <source>
        <dbReference type="SAM" id="Phobius"/>
    </source>
</evidence>
<protein>
    <submittedName>
        <fullName evidence="2">Uncharacterized protein</fullName>
    </submittedName>
</protein>
<evidence type="ECO:0000313" key="3">
    <source>
        <dbReference type="Proteomes" id="UP000002774"/>
    </source>
</evidence>
<organism evidence="2 3">
    <name type="scientific">Mucilaginibacter paludis DSM 18603</name>
    <dbReference type="NCBI Taxonomy" id="714943"/>
    <lineage>
        <taxon>Bacteria</taxon>
        <taxon>Pseudomonadati</taxon>
        <taxon>Bacteroidota</taxon>
        <taxon>Sphingobacteriia</taxon>
        <taxon>Sphingobacteriales</taxon>
        <taxon>Sphingobacteriaceae</taxon>
        <taxon>Mucilaginibacter</taxon>
    </lineage>
</organism>
<keyword evidence="1" id="KW-1133">Transmembrane helix</keyword>
<gene>
    <name evidence="2" type="ORF">Mucpa_2970</name>
</gene>
<keyword evidence="3" id="KW-1185">Reference proteome</keyword>
<reference evidence="2" key="1">
    <citation type="submission" date="2011-09" db="EMBL/GenBank/DDBJ databases">
        <title>The permanent draft genome of Mucilaginibacter paludis DSM 18603.</title>
        <authorList>
            <consortium name="US DOE Joint Genome Institute (JGI-PGF)"/>
            <person name="Lucas S."/>
            <person name="Han J."/>
            <person name="Lapidus A."/>
            <person name="Bruce D."/>
            <person name="Goodwin L."/>
            <person name="Pitluck S."/>
            <person name="Peters L."/>
            <person name="Kyrpides N."/>
            <person name="Mavromatis K."/>
            <person name="Ivanova N."/>
            <person name="Mikhailova N."/>
            <person name="Held B."/>
            <person name="Detter J.C."/>
            <person name="Tapia R."/>
            <person name="Han C."/>
            <person name="Land M."/>
            <person name="Hauser L."/>
            <person name="Markowitz V."/>
            <person name="Cheng J.-F."/>
            <person name="Hugenholtz P."/>
            <person name="Woyke T."/>
            <person name="Wu D."/>
            <person name="Tindall B."/>
            <person name="Brambilla E."/>
            <person name="Klenk H.-P."/>
            <person name="Eisen J.A."/>
        </authorList>
    </citation>
    <scope>NUCLEOTIDE SEQUENCE [LARGE SCALE GENOMIC DNA]</scope>
    <source>
        <strain evidence="2">DSM 18603</strain>
    </source>
</reference>
<dbReference type="HOGENOM" id="CLU_3218802_0_0_10"/>
<proteinExistence type="predicted"/>
<name>H1YC00_9SPHI</name>
<dbReference type="AlphaFoldDB" id="H1YC00"/>
<keyword evidence="1" id="KW-0812">Transmembrane</keyword>
<sequence length="44" mass="5158">MIFGGLDVPKLENYLKTLSHLYIPNVTGCVFTYLLMQFSRRQHL</sequence>
<accession>H1YC00</accession>
<keyword evidence="1" id="KW-0472">Membrane</keyword>
<feature type="transmembrane region" description="Helical" evidence="1">
    <location>
        <begin position="20"/>
        <end position="38"/>
    </location>
</feature>